<protein>
    <submittedName>
        <fullName evidence="4">KID domain-containing protein</fullName>
    </submittedName>
</protein>
<evidence type="ECO:0000313" key="2">
    <source>
        <dbReference type="EMBL" id="VDD90786.1"/>
    </source>
</evidence>
<reference evidence="4" key="1">
    <citation type="submission" date="2017-02" db="UniProtKB">
        <authorList>
            <consortium name="WormBaseParasite"/>
        </authorList>
    </citation>
    <scope>IDENTIFICATION</scope>
</reference>
<feature type="region of interest" description="Disordered" evidence="1">
    <location>
        <begin position="1"/>
        <end position="41"/>
    </location>
</feature>
<dbReference type="AlphaFoldDB" id="A0A0N4V6N4"/>
<evidence type="ECO:0000313" key="3">
    <source>
        <dbReference type="Proteomes" id="UP000274131"/>
    </source>
</evidence>
<dbReference type="WBParaSite" id="EVEC_0000592601-mRNA-1">
    <property type="protein sequence ID" value="EVEC_0000592601-mRNA-1"/>
    <property type="gene ID" value="EVEC_0000592601"/>
</dbReference>
<dbReference type="Proteomes" id="UP000274131">
    <property type="component" value="Unassembled WGS sequence"/>
</dbReference>
<name>A0A0N4V6N4_ENTVE</name>
<reference evidence="2 3" key="2">
    <citation type="submission" date="2018-10" db="EMBL/GenBank/DDBJ databases">
        <authorList>
            <consortium name="Pathogen Informatics"/>
        </authorList>
    </citation>
    <scope>NUCLEOTIDE SEQUENCE [LARGE SCALE GENOMIC DNA]</scope>
</reference>
<proteinExistence type="predicted"/>
<feature type="compositionally biased region" description="Basic and acidic residues" evidence="1">
    <location>
        <begin position="1"/>
        <end position="16"/>
    </location>
</feature>
<accession>A0A0N4V6N4</accession>
<dbReference type="EMBL" id="UXUI01008194">
    <property type="protein sequence ID" value="VDD90786.1"/>
    <property type="molecule type" value="Genomic_DNA"/>
</dbReference>
<evidence type="ECO:0000256" key="1">
    <source>
        <dbReference type="SAM" id="MobiDB-lite"/>
    </source>
</evidence>
<feature type="compositionally biased region" description="Polar residues" evidence="1">
    <location>
        <begin position="17"/>
        <end position="41"/>
    </location>
</feature>
<gene>
    <name evidence="2" type="ORF">EVEC_LOCUS5537</name>
</gene>
<evidence type="ECO:0000313" key="4">
    <source>
        <dbReference type="WBParaSite" id="EVEC_0000592601-mRNA-1"/>
    </source>
</evidence>
<keyword evidence="3" id="KW-1185">Reference proteome</keyword>
<organism evidence="4">
    <name type="scientific">Enterobius vermicularis</name>
    <name type="common">Human pinworm</name>
    <dbReference type="NCBI Taxonomy" id="51028"/>
    <lineage>
        <taxon>Eukaryota</taxon>
        <taxon>Metazoa</taxon>
        <taxon>Ecdysozoa</taxon>
        <taxon>Nematoda</taxon>
        <taxon>Chromadorea</taxon>
        <taxon>Rhabditida</taxon>
        <taxon>Spirurina</taxon>
        <taxon>Oxyuridomorpha</taxon>
        <taxon>Oxyuroidea</taxon>
        <taxon>Oxyuridae</taxon>
        <taxon>Enterobius</taxon>
    </lineage>
</organism>
<sequence length="75" mass="8180">MLREESIPERPEEITVHESNAAMTNPELSSAHPPSNDTVETVPTISTIRDTSKMAGIAKGRVTQIKVFRSSSLDS</sequence>